<name>A0AA37BDT4_9ACTN</name>
<dbReference type="CDD" id="cd04301">
    <property type="entry name" value="NAT_SF"/>
    <property type="match status" value="1"/>
</dbReference>
<dbReference type="PANTHER" id="PTHR13947">
    <property type="entry name" value="GNAT FAMILY N-ACETYLTRANSFERASE"/>
    <property type="match status" value="1"/>
</dbReference>
<feature type="domain" description="N-acetyltransferase" evidence="2">
    <location>
        <begin position="20"/>
        <end position="167"/>
    </location>
</feature>
<accession>A0AA37BDT4</accession>
<protein>
    <recommendedName>
        <fullName evidence="2">N-acetyltransferase domain-containing protein</fullName>
    </recommendedName>
</protein>
<keyword evidence="1" id="KW-0808">Transferase</keyword>
<reference evidence="3" key="1">
    <citation type="journal article" date="2014" name="Int. J. Syst. Evol. Microbiol.">
        <title>Complete genome sequence of Corynebacterium casei LMG S-19264T (=DSM 44701T), isolated from a smear-ripened cheese.</title>
        <authorList>
            <consortium name="US DOE Joint Genome Institute (JGI-PGF)"/>
            <person name="Walter F."/>
            <person name="Albersmeier A."/>
            <person name="Kalinowski J."/>
            <person name="Ruckert C."/>
        </authorList>
    </citation>
    <scope>NUCLEOTIDE SEQUENCE</scope>
    <source>
        <strain evidence="3">JCM 3093</strain>
    </source>
</reference>
<dbReference type="PANTHER" id="PTHR13947:SF37">
    <property type="entry name" value="LD18367P"/>
    <property type="match status" value="1"/>
</dbReference>
<organism evidence="3 4">
    <name type="scientific">Planomonospora parontospora</name>
    <dbReference type="NCBI Taxonomy" id="58119"/>
    <lineage>
        <taxon>Bacteria</taxon>
        <taxon>Bacillati</taxon>
        <taxon>Actinomycetota</taxon>
        <taxon>Actinomycetes</taxon>
        <taxon>Streptosporangiales</taxon>
        <taxon>Streptosporangiaceae</taxon>
        <taxon>Planomonospora</taxon>
    </lineage>
</organism>
<dbReference type="EMBL" id="BMQD01000004">
    <property type="protein sequence ID" value="GGK56882.1"/>
    <property type="molecule type" value="Genomic_DNA"/>
</dbReference>
<evidence type="ECO:0000256" key="1">
    <source>
        <dbReference type="ARBA" id="ARBA00022679"/>
    </source>
</evidence>
<sequence>MEDSARRIRRRLPGCDNHGMRIADMTLDDEALAKEVLAVQHAAYAVEAEIIGDDRIPALHETLDEMCAEPLTWLGAFDGDRLVGAVAWSETEDEVDIDRLVVDPGAHRRGIGRALVEELTSRAGGRRITVSTGRANTPARTLYERLGFGGAEDAEVIPGLWITRYARPAEG</sequence>
<dbReference type="Proteomes" id="UP000627984">
    <property type="component" value="Unassembled WGS sequence"/>
</dbReference>
<dbReference type="InterPro" id="IPR050769">
    <property type="entry name" value="NAT_camello-type"/>
</dbReference>
<dbReference type="InterPro" id="IPR000182">
    <property type="entry name" value="GNAT_dom"/>
</dbReference>
<comment type="caution">
    <text evidence="3">The sequence shown here is derived from an EMBL/GenBank/DDBJ whole genome shotgun (WGS) entry which is preliminary data.</text>
</comment>
<gene>
    <name evidence="3" type="ORF">GCM10010126_15620</name>
</gene>
<dbReference type="SUPFAM" id="SSF55729">
    <property type="entry name" value="Acyl-CoA N-acyltransferases (Nat)"/>
    <property type="match status" value="1"/>
</dbReference>
<dbReference type="PROSITE" id="PS51186">
    <property type="entry name" value="GNAT"/>
    <property type="match status" value="1"/>
</dbReference>
<dbReference type="Gene3D" id="3.40.630.30">
    <property type="match status" value="1"/>
</dbReference>
<dbReference type="Pfam" id="PF00583">
    <property type="entry name" value="Acetyltransf_1"/>
    <property type="match status" value="1"/>
</dbReference>
<proteinExistence type="predicted"/>
<evidence type="ECO:0000259" key="2">
    <source>
        <dbReference type="PROSITE" id="PS51186"/>
    </source>
</evidence>
<dbReference type="InterPro" id="IPR016181">
    <property type="entry name" value="Acyl_CoA_acyltransferase"/>
</dbReference>
<dbReference type="GO" id="GO:0008080">
    <property type="term" value="F:N-acetyltransferase activity"/>
    <property type="evidence" value="ECO:0007669"/>
    <property type="project" value="InterPro"/>
</dbReference>
<evidence type="ECO:0000313" key="4">
    <source>
        <dbReference type="Proteomes" id="UP000627984"/>
    </source>
</evidence>
<dbReference type="AlphaFoldDB" id="A0AA37BDT4"/>
<reference evidence="3" key="2">
    <citation type="submission" date="2022-09" db="EMBL/GenBank/DDBJ databases">
        <authorList>
            <person name="Sun Q."/>
            <person name="Ohkuma M."/>
        </authorList>
    </citation>
    <scope>NUCLEOTIDE SEQUENCE</scope>
    <source>
        <strain evidence="3">JCM 3093</strain>
    </source>
</reference>
<evidence type="ECO:0000313" key="3">
    <source>
        <dbReference type="EMBL" id="GGK56882.1"/>
    </source>
</evidence>